<keyword evidence="2" id="KW-1185">Reference proteome</keyword>
<protein>
    <submittedName>
        <fullName evidence="1">S-adenosyl-L-methionine-dependent methyltransferase</fullName>
    </submittedName>
</protein>
<keyword evidence="1" id="KW-0808">Transferase</keyword>
<comment type="caution">
    <text evidence="1">The sequence shown here is derived from an EMBL/GenBank/DDBJ whole genome shotgun (WGS) entry which is preliminary data.</text>
</comment>
<dbReference type="Proteomes" id="UP000799754">
    <property type="component" value="Unassembled WGS sequence"/>
</dbReference>
<evidence type="ECO:0000313" key="1">
    <source>
        <dbReference type="EMBL" id="KAF2624501.1"/>
    </source>
</evidence>
<keyword evidence="1" id="KW-0489">Methyltransferase</keyword>
<accession>A0ACB6RR33</accession>
<evidence type="ECO:0000313" key="2">
    <source>
        <dbReference type="Proteomes" id="UP000799754"/>
    </source>
</evidence>
<dbReference type="EMBL" id="MU006730">
    <property type="protein sequence ID" value="KAF2624501.1"/>
    <property type="molecule type" value="Genomic_DNA"/>
</dbReference>
<proteinExistence type="predicted"/>
<name>A0ACB6RR33_9PLEO</name>
<organism evidence="1 2">
    <name type="scientific">Macroventuria anomochaeta</name>
    <dbReference type="NCBI Taxonomy" id="301207"/>
    <lineage>
        <taxon>Eukaryota</taxon>
        <taxon>Fungi</taxon>
        <taxon>Dikarya</taxon>
        <taxon>Ascomycota</taxon>
        <taxon>Pezizomycotina</taxon>
        <taxon>Dothideomycetes</taxon>
        <taxon>Pleosporomycetidae</taxon>
        <taxon>Pleosporales</taxon>
        <taxon>Pleosporineae</taxon>
        <taxon>Didymellaceae</taxon>
        <taxon>Macroventuria</taxon>
    </lineage>
</organism>
<reference evidence="1" key="1">
    <citation type="journal article" date="2020" name="Stud. Mycol.">
        <title>101 Dothideomycetes genomes: a test case for predicting lifestyles and emergence of pathogens.</title>
        <authorList>
            <person name="Haridas S."/>
            <person name="Albert R."/>
            <person name="Binder M."/>
            <person name="Bloem J."/>
            <person name="Labutti K."/>
            <person name="Salamov A."/>
            <person name="Andreopoulos B."/>
            <person name="Baker S."/>
            <person name="Barry K."/>
            <person name="Bills G."/>
            <person name="Bluhm B."/>
            <person name="Cannon C."/>
            <person name="Castanera R."/>
            <person name="Culley D."/>
            <person name="Daum C."/>
            <person name="Ezra D."/>
            <person name="Gonzalez J."/>
            <person name="Henrissat B."/>
            <person name="Kuo A."/>
            <person name="Liang C."/>
            <person name="Lipzen A."/>
            <person name="Lutzoni F."/>
            <person name="Magnuson J."/>
            <person name="Mondo S."/>
            <person name="Nolan M."/>
            <person name="Ohm R."/>
            <person name="Pangilinan J."/>
            <person name="Park H.-J."/>
            <person name="Ramirez L."/>
            <person name="Alfaro M."/>
            <person name="Sun H."/>
            <person name="Tritt A."/>
            <person name="Yoshinaga Y."/>
            <person name="Zwiers L.-H."/>
            <person name="Turgeon B."/>
            <person name="Goodwin S."/>
            <person name="Spatafora J."/>
            <person name="Crous P."/>
            <person name="Grigoriev I."/>
        </authorList>
    </citation>
    <scope>NUCLEOTIDE SEQUENCE</scope>
    <source>
        <strain evidence="1">CBS 525.71</strain>
    </source>
</reference>
<sequence length="325" mass="36237">MEATFKAFEVATVAAQKEGISEEWCARLLTTALNLVSGLQRPEETLMREAFWMGRFMAMRVLHDLSIFDYVTEKGQVTSGELAELSKADQTLLVNRNSASNVVSGLVVELDKATYEPNQLTIALTNRHMKGMVEYIFDGGMETMAKVPAYLAEIDYKNPDDQAEGPLQYRYDAQGQGLFRILGKLLDDPERTIVAGGHLYVDVAGGRGHDLFAFKQKFAEHPDKYYLFDLPHIAEDHEKCLAIVKNVTASMKRGYSQLIIEDFILPPTGTTILPALFDMQMIAFLVAMERTEKHWRELLGDAGLVVEGFHLPPGDGTGIIVTSLK</sequence>
<gene>
    <name evidence="1" type="ORF">BU25DRAFT_461035</name>
</gene>